<keyword evidence="1" id="KW-1133">Transmembrane helix</keyword>
<protein>
    <recommendedName>
        <fullName evidence="2">Phosphatidic acid phosphatase type 2/haloperoxidase domain-containing protein</fullName>
    </recommendedName>
</protein>
<dbReference type="AlphaFoldDB" id="A0A5J4P095"/>
<dbReference type="Pfam" id="PF01569">
    <property type="entry name" value="PAP2"/>
    <property type="match status" value="1"/>
</dbReference>
<proteinExistence type="predicted"/>
<dbReference type="EMBL" id="QNGE01000257">
    <property type="protein sequence ID" value="KAA3681191.1"/>
    <property type="molecule type" value="Genomic_DNA"/>
</dbReference>
<comment type="caution">
    <text evidence="3">The sequence shown here is derived from an EMBL/GenBank/DDBJ whole genome shotgun (WGS) entry which is preliminary data.</text>
</comment>
<dbReference type="InterPro" id="IPR000326">
    <property type="entry name" value="PAP2/HPO"/>
</dbReference>
<gene>
    <name evidence="3" type="ORF">DEA37_0005618</name>
</gene>
<feature type="transmembrane region" description="Helical" evidence="1">
    <location>
        <begin position="12"/>
        <end position="32"/>
    </location>
</feature>
<keyword evidence="1" id="KW-0812">Transmembrane</keyword>
<dbReference type="Proteomes" id="UP000324629">
    <property type="component" value="Unassembled WGS sequence"/>
</dbReference>
<dbReference type="InterPro" id="IPR036938">
    <property type="entry name" value="PAP2/HPO_sf"/>
</dbReference>
<feature type="non-terminal residue" evidence="3">
    <location>
        <position position="1"/>
    </location>
</feature>
<keyword evidence="1" id="KW-0472">Membrane</keyword>
<organism evidence="3 4">
    <name type="scientific">Paragonimus westermani</name>
    <dbReference type="NCBI Taxonomy" id="34504"/>
    <lineage>
        <taxon>Eukaryota</taxon>
        <taxon>Metazoa</taxon>
        <taxon>Spiralia</taxon>
        <taxon>Lophotrochozoa</taxon>
        <taxon>Platyhelminthes</taxon>
        <taxon>Trematoda</taxon>
        <taxon>Digenea</taxon>
        <taxon>Plagiorchiida</taxon>
        <taxon>Troglotremata</taxon>
        <taxon>Troglotrematidae</taxon>
        <taxon>Paragonimus</taxon>
    </lineage>
</organism>
<accession>A0A5J4P095</accession>
<feature type="domain" description="Phosphatidic acid phosphatase type 2/haloperoxidase" evidence="2">
    <location>
        <begin position="10"/>
        <end position="64"/>
    </location>
</feature>
<evidence type="ECO:0000256" key="1">
    <source>
        <dbReference type="SAM" id="Phobius"/>
    </source>
</evidence>
<evidence type="ECO:0000313" key="4">
    <source>
        <dbReference type="Proteomes" id="UP000324629"/>
    </source>
</evidence>
<sequence>VYLQLRQPPWCIPAVRVAFQTVFLALGVLTCVTRITDNKHHQTDVLAGGILGFSVALSAHLNPQDAWASVRPMETSMQCRNIIRNVISTLLKFW</sequence>
<reference evidence="3 4" key="1">
    <citation type="journal article" date="2019" name="Gigascience">
        <title>Whole-genome sequence of the oriental lung fluke Paragonimus westermani.</title>
        <authorList>
            <person name="Oey H."/>
            <person name="Zakrzewski M."/>
            <person name="Narain K."/>
            <person name="Devi K.R."/>
            <person name="Agatsuma T."/>
            <person name="Nawaratna S."/>
            <person name="Gobert G.N."/>
            <person name="Jones M.K."/>
            <person name="Ragan M.A."/>
            <person name="McManus D.P."/>
            <person name="Krause L."/>
        </authorList>
    </citation>
    <scope>NUCLEOTIDE SEQUENCE [LARGE SCALE GENOMIC DNA]</scope>
    <source>
        <strain evidence="3 4">IND2009</strain>
    </source>
</reference>
<keyword evidence="4" id="KW-1185">Reference proteome</keyword>
<evidence type="ECO:0000313" key="3">
    <source>
        <dbReference type="EMBL" id="KAA3681191.1"/>
    </source>
</evidence>
<evidence type="ECO:0000259" key="2">
    <source>
        <dbReference type="Pfam" id="PF01569"/>
    </source>
</evidence>
<dbReference type="Gene3D" id="1.20.144.10">
    <property type="entry name" value="Phosphatidic acid phosphatase type 2/haloperoxidase"/>
    <property type="match status" value="1"/>
</dbReference>
<dbReference type="SUPFAM" id="SSF48317">
    <property type="entry name" value="Acid phosphatase/Vanadium-dependent haloperoxidase"/>
    <property type="match status" value="1"/>
</dbReference>
<name>A0A5J4P095_9TREM</name>